<dbReference type="RefSeq" id="WP_105329390.1">
    <property type="nucleotide sequence ID" value="NZ_PUHY01000006.1"/>
</dbReference>
<dbReference type="InterPro" id="IPR019775">
    <property type="entry name" value="WD40_repeat_CS"/>
</dbReference>
<comment type="caution">
    <text evidence="13">The sequence shown here is derived from an EMBL/GenBank/DDBJ whole genome shotgun (WGS) entry which is preliminary data.</text>
</comment>
<feature type="repeat" description="WD" evidence="9">
    <location>
        <begin position="758"/>
        <end position="799"/>
    </location>
</feature>
<dbReference type="GO" id="GO:0004674">
    <property type="term" value="F:protein serine/threonine kinase activity"/>
    <property type="evidence" value="ECO:0007669"/>
    <property type="project" value="UniProtKB-KW"/>
</dbReference>
<evidence type="ECO:0000256" key="5">
    <source>
        <dbReference type="ARBA" id="ARBA00022737"/>
    </source>
</evidence>
<dbReference type="Gene3D" id="2.130.10.10">
    <property type="entry name" value="YVTN repeat-like/Quinoprotein amine dehydrogenase"/>
    <property type="match status" value="3"/>
</dbReference>
<feature type="region of interest" description="Disordered" evidence="11">
    <location>
        <begin position="88"/>
        <end position="114"/>
    </location>
</feature>
<name>A0A2S8FV91_9BACT</name>
<keyword evidence="2" id="KW-0723">Serine/threonine-protein kinase</keyword>
<evidence type="ECO:0000259" key="12">
    <source>
        <dbReference type="PROSITE" id="PS50011"/>
    </source>
</evidence>
<evidence type="ECO:0000256" key="10">
    <source>
        <dbReference type="PROSITE-ProRule" id="PRU10141"/>
    </source>
</evidence>
<dbReference type="InterPro" id="IPR000719">
    <property type="entry name" value="Prot_kinase_dom"/>
</dbReference>
<keyword evidence="6 10" id="KW-0547">Nucleotide-binding</keyword>
<protein>
    <recommendedName>
        <fullName evidence="1">non-specific serine/threonine protein kinase</fullName>
        <ecNumber evidence="1">2.7.11.1</ecNumber>
    </recommendedName>
</protein>
<feature type="region of interest" description="Disordered" evidence="11">
    <location>
        <begin position="443"/>
        <end position="473"/>
    </location>
</feature>
<dbReference type="Gene3D" id="1.10.510.10">
    <property type="entry name" value="Transferase(Phosphotransferase) domain 1"/>
    <property type="match status" value="1"/>
</dbReference>
<keyword evidence="3 9" id="KW-0853">WD repeat</keyword>
<dbReference type="PANTHER" id="PTHR19879">
    <property type="entry name" value="TRANSCRIPTION INITIATION FACTOR TFIID"/>
    <property type="match status" value="1"/>
</dbReference>
<feature type="binding site" evidence="10">
    <location>
        <position position="150"/>
    </location>
    <ligand>
        <name>ATP</name>
        <dbReference type="ChEBI" id="CHEBI:30616"/>
    </ligand>
</feature>
<dbReference type="AlphaFoldDB" id="A0A2S8FV91"/>
<dbReference type="SMART" id="SM00320">
    <property type="entry name" value="WD40"/>
    <property type="match status" value="7"/>
</dbReference>
<proteinExistence type="predicted"/>
<dbReference type="Proteomes" id="UP000238322">
    <property type="component" value="Unassembled WGS sequence"/>
</dbReference>
<evidence type="ECO:0000256" key="6">
    <source>
        <dbReference type="ARBA" id="ARBA00022741"/>
    </source>
</evidence>
<evidence type="ECO:0000313" key="13">
    <source>
        <dbReference type="EMBL" id="PQO36101.1"/>
    </source>
</evidence>
<dbReference type="PROSITE" id="PS50294">
    <property type="entry name" value="WD_REPEATS_REGION"/>
    <property type="match status" value="3"/>
</dbReference>
<feature type="repeat" description="WD" evidence="9">
    <location>
        <begin position="591"/>
        <end position="632"/>
    </location>
</feature>
<evidence type="ECO:0000256" key="7">
    <source>
        <dbReference type="ARBA" id="ARBA00022777"/>
    </source>
</evidence>
<evidence type="ECO:0000256" key="2">
    <source>
        <dbReference type="ARBA" id="ARBA00022527"/>
    </source>
</evidence>
<dbReference type="PROSITE" id="PS00107">
    <property type="entry name" value="PROTEIN_KINASE_ATP"/>
    <property type="match status" value="1"/>
</dbReference>
<dbReference type="PROSITE" id="PS50011">
    <property type="entry name" value="PROTEIN_KINASE_DOM"/>
    <property type="match status" value="1"/>
</dbReference>
<reference evidence="13 14" key="1">
    <citation type="submission" date="2018-02" db="EMBL/GenBank/DDBJ databases">
        <title>Comparative genomes isolates from brazilian mangrove.</title>
        <authorList>
            <person name="Araujo J.E."/>
            <person name="Taketani R.G."/>
            <person name="Silva M.C.P."/>
            <person name="Loureco M.V."/>
            <person name="Andreote F.D."/>
        </authorList>
    </citation>
    <scope>NUCLEOTIDE SEQUENCE [LARGE SCALE GENOMIC DNA]</scope>
    <source>
        <strain evidence="13 14">Hex-1 MGV</strain>
    </source>
</reference>
<dbReference type="InterPro" id="IPR001680">
    <property type="entry name" value="WD40_rpt"/>
</dbReference>
<dbReference type="InterPro" id="IPR015943">
    <property type="entry name" value="WD40/YVTN_repeat-like_dom_sf"/>
</dbReference>
<keyword evidence="5" id="KW-0677">Repeat</keyword>
<sequence>MISKFDRSPAFLPQQADCLDESDLYQLVDDQLPDELLPTVLTHLDHCSACRARLEAAAGQKEQWQAVAQHLQPKSSEPADGQLKETLQSLKDPTRQVPSATRTGTPHDAPLKKDTRLSGRYQIIRQLGHGGMGIVYLGFDEMLRRQVAIKLIQGPLTHKQEAQERIKREAIAAAAIRSPHVVTIHHIDHIESGPYLVMEYIAGVSLEERLHSETQLSPEEIIRVGSEIAAGLQAAHARGLIHRDVKPGNVLLEDGTGKVKLTDFGLVRGLDDSWLTQDDMISGTPEYIAPEQAAGREVDRRADLYSLGCVMYALCTGKPPFHDDTPLAILRRVQDDQPASIQAARPDIPTALCDVIERLLQKDPDARYQNAAEVQAALQALPTTDHAHVAQSPLHTKRTRRGPLLAMAATAALLVAVIALGASQANGWSNFGQLLLAANDEQPAEAPAAEADVPKEVNAKEPAAAEDVVEQEVTDPAPEVTNAAELRPAPSPPAAPIRMQIVTPEQLMQERIQAEKDSLPRDESPLLARKLLGHTGPVQDFVFTPDGKSLISCSGWPIGDRTIRMWDLETGKEVRRFDTAPVPPNPNNSGTREAPGEFYALAISPDGTKLISTSTGGAVCLWDVASGKMIGEFKGHISTVYAVEISPDGTKVLTGGRDSIARLWDLNTQEELMQLKGHTSDIRTARFSPDGSQALTTSLDQTLRLWDLNAAKPIHVMRSNNKTVTDAQFSPDGSRAVSLCAPSIDIWDLKTGKLIRQFREQGPPLTTVDWSPNGRLLITAGYGGQVRLWDPDNGQHVETMLGHRNWIWRVKFTPDGKQVVSAGGGRHGAVGGVQVGPDCAIRVWDLPKLPPRVTTP</sequence>
<evidence type="ECO:0000256" key="11">
    <source>
        <dbReference type="SAM" id="MobiDB-lite"/>
    </source>
</evidence>
<evidence type="ECO:0000256" key="8">
    <source>
        <dbReference type="ARBA" id="ARBA00022840"/>
    </source>
</evidence>
<dbReference type="Gene3D" id="3.30.200.20">
    <property type="entry name" value="Phosphorylase Kinase, domain 1"/>
    <property type="match status" value="1"/>
</dbReference>
<feature type="repeat" description="WD" evidence="9">
    <location>
        <begin position="633"/>
        <end position="674"/>
    </location>
</feature>
<feature type="repeat" description="WD" evidence="9">
    <location>
        <begin position="560"/>
        <end position="576"/>
    </location>
</feature>
<dbReference type="InterPro" id="IPR011009">
    <property type="entry name" value="Kinase-like_dom_sf"/>
</dbReference>
<dbReference type="CDD" id="cd14014">
    <property type="entry name" value="STKc_PknB_like"/>
    <property type="match status" value="1"/>
</dbReference>
<keyword evidence="4" id="KW-0808">Transferase</keyword>
<evidence type="ECO:0000256" key="9">
    <source>
        <dbReference type="PROSITE-ProRule" id="PRU00221"/>
    </source>
</evidence>
<dbReference type="PANTHER" id="PTHR19879:SF9">
    <property type="entry name" value="TRANSCRIPTION INITIATION FACTOR TFIID SUBUNIT 5"/>
    <property type="match status" value="1"/>
</dbReference>
<dbReference type="GO" id="GO:0005524">
    <property type="term" value="F:ATP binding"/>
    <property type="evidence" value="ECO:0007669"/>
    <property type="project" value="UniProtKB-UniRule"/>
</dbReference>
<dbReference type="Pfam" id="PF00400">
    <property type="entry name" value="WD40"/>
    <property type="match status" value="6"/>
</dbReference>
<dbReference type="Pfam" id="PF00069">
    <property type="entry name" value="Pkinase"/>
    <property type="match status" value="1"/>
</dbReference>
<accession>A0A2S8FV91</accession>
<evidence type="ECO:0000313" key="14">
    <source>
        <dbReference type="Proteomes" id="UP000238322"/>
    </source>
</evidence>
<dbReference type="PROSITE" id="PS00678">
    <property type="entry name" value="WD_REPEATS_1"/>
    <property type="match status" value="2"/>
</dbReference>
<feature type="compositionally biased region" description="Polar residues" evidence="11">
    <location>
        <begin position="88"/>
        <end position="104"/>
    </location>
</feature>
<keyword evidence="8 10" id="KW-0067">ATP-binding</keyword>
<dbReference type="PROSITE" id="PS00108">
    <property type="entry name" value="PROTEIN_KINASE_ST"/>
    <property type="match status" value="1"/>
</dbReference>
<dbReference type="InterPro" id="IPR036322">
    <property type="entry name" value="WD40_repeat_dom_sf"/>
</dbReference>
<dbReference type="PROSITE" id="PS50082">
    <property type="entry name" value="WD_REPEATS_2"/>
    <property type="match status" value="5"/>
</dbReference>
<dbReference type="SUPFAM" id="SSF56112">
    <property type="entry name" value="Protein kinase-like (PK-like)"/>
    <property type="match status" value="1"/>
</dbReference>
<dbReference type="SMART" id="SM00220">
    <property type="entry name" value="S_TKc"/>
    <property type="match status" value="1"/>
</dbReference>
<keyword evidence="7" id="KW-0418">Kinase</keyword>
<feature type="domain" description="Protein kinase" evidence="12">
    <location>
        <begin position="121"/>
        <end position="389"/>
    </location>
</feature>
<dbReference type="EC" id="2.7.11.1" evidence="1"/>
<dbReference type="EMBL" id="PUHY01000006">
    <property type="protein sequence ID" value="PQO36101.1"/>
    <property type="molecule type" value="Genomic_DNA"/>
</dbReference>
<evidence type="ECO:0000256" key="4">
    <source>
        <dbReference type="ARBA" id="ARBA00022679"/>
    </source>
</evidence>
<evidence type="ECO:0000256" key="3">
    <source>
        <dbReference type="ARBA" id="ARBA00022574"/>
    </source>
</evidence>
<dbReference type="SUPFAM" id="SSF50978">
    <property type="entry name" value="WD40 repeat-like"/>
    <property type="match status" value="1"/>
</dbReference>
<evidence type="ECO:0000256" key="1">
    <source>
        <dbReference type="ARBA" id="ARBA00012513"/>
    </source>
</evidence>
<feature type="repeat" description="WD" evidence="9">
    <location>
        <begin position="675"/>
        <end position="716"/>
    </location>
</feature>
<dbReference type="OrthoDB" id="6111975at2"/>
<organism evidence="13 14">
    <name type="scientific">Blastopirellula marina</name>
    <dbReference type="NCBI Taxonomy" id="124"/>
    <lineage>
        <taxon>Bacteria</taxon>
        <taxon>Pseudomonadati</taxon>
        <taxon>Planctomycetota</taxon>
        <taxon>Planctomycetia</taxon>
        <taxon>Pirellulales</taxon>
        <taxon>Pirellulaceae</taxon>
        <taxon>Blastopirellula</taxon>
    </lineage>
</organism>
<dbReference type="FunFam" id="1.10.510.10:FF:000021">
    <property type="entry name" value="Serine/threonine protein kinase"/>
    <property type="match status" value="1"/>
</dbReference>
<dbReference type="CDD" id="cd00200">
    <property type="entry name" value="WD40"/>
    <property type="match status" value="1"/>
</dbReference>
<dbReference type="InterPro" id="IPR008271">
    <property type="entry name" value="Ser/Thr_kinase_AS"/>
</dbReference>
<dbReference type="InterPro" id="IPR017441">
    <property type="entry name" value="Protein_kinase_ATP_BS"/>
</dbReference>
<gene>
    <name evidence="13" type="ORF">C5Y83_09265</name>
</gene>